<reference evidence="1" key="1">
    <citation type="submission" date="2022-06" db="EMBL/GenBank/DDBJ databases">
        <title>Fusarium solani species complex genomes reveal bases of compartmentalisation and animal pathogenesis.</title>
        <authorList>
            <person name="Tsai I.J."/>
        </authorList>
    </citation>
    <scope>NUCLEOTIDE SEQUENCE</scope>
    <source>
        <strain evidence="1">Fu6.1</strain>
    </source>
</reference>
<proteinExistence type="predicted"/>
<dbReference type="Proteomes" id="UP001065298">
    <property type="component" value="Chromosome 10"/>
</dbReference>
<gene>
    <name evidence="1" type="ORF">NCS57_01215000</name>
</gene>
<accession>A0ACC0QGN6</accession>
<comment type="caution">
    <text evidence="1">The sequence shown here is derived from an EMBL/GenBank/DDBJ whole genome shotgun (WGS) entry which is preliminary data.</text>
</comment>
<evidence type="ECO:0000313" key="2">
    <source>
        <dbReference type="Proteomes" id="UP001065298"/>
    </source>
</evidence>
<protein>
    <submittedName>
        <fullName evidence="1">Zn(2)-C6 fungal-type domain-containing protein</fullName>
    </submittedName>
</protein>
<name>A0ACC0QGN6_9HYPO</name>
<keyword evidence="2" id="KW-1185">Reference proteome</keyword>
<dbReference type="EMBL" id="CM046512">
    <property type="protein sequence ID" value="KAI8654681.1"/>
    <property type="molecule type" value="Genomic_DNA"/>
</dbReference>
<evidence type="ECO:0000313" key="1">
    <source>
        <dbReference type="EMBL" id="KAI8654681.1"/>
    </source>
</evidence>
<sequence>MNGRRPQPRPYRSKRHRPCDVCRRRKHACHFQDQPPCTVCQELGTECTFNEPPTKRRRQTRLPPSVSPEPIPELTGEGLADGADLETAAVSNQNWPSPSPAVTAAPICHDEEPGIQDHYDAPDSSLDAGMLQPSRHDIWSSVMLDPELGALSLAFSEGFDDINIAQDGLFPVFNQLPIPEIPNEPASQAANAPQPGEAASQPVHYQSTQALDSQDGSWTAQYFGLSGETDPFLLRHMRFSEEGSCNFGQFQYRCVDPGTMSTDSDASTARTPIHFIINAPRRLAHCEIDTGRKDELGELRSELNRLVDPELGARLVGLFLRYIFPNLPVLSRSQLKVRTKTLVPKSKQLECLPPYLLAAIYAAADQFRRYDPALNVSQTDREFPKDALWKMAYQSLVRFVHVPQLATVQTLLIYLQRPLEEATTASADSPGHWPLLGSTIHLANQQGLHLECSSWPIPDWEKRLRRRLWWVIYGESTWRSLVLGLPQSIQKDQWDVGPLSSDDFIIEHLQCPTEDTAGQAPILQKPCEFCHAGHDFRFLADLATIGSDIQSSFYTLTATRLLSRDADASFSAGQHFLQRLDDWHAQLPPEMRLGTSVDLERRDYFHSGSSAQLKLSFLTLKALIYRAMVRPLTGQVTQSTMFSGRPNASQSNEDAPDSHGSASTNEDVLQSALGFAKLASQFAQRLNSYDINSFSRSWSRGCFATISNLILLLLVVAPTAVSAKEVLAVLARWVIIMREQSVMFHNMHLGLLRLDAVFRLGLEKAFSLPAHVRESIQHQLPAPSYQK</sequence>
<organism evidence="1 2">
    <name type="scientific">Fusarium keratoplasticum</name>
    <dbReference type="NCBI Taxonomy" id="1328300"/>
    <lineage>
        <taxon>Eukaryota</taxon>
        <taxon>Fungi</taxon>
        <taxon>Dikarya</taxon>
        <taxon>Ascomycota</taxon>
        <taxon>Pezizomycotina</taxon>
        <taxon>Sordariomycetes</taxon>
        <taxon>Hypocreomycetidae</taxon>
        <taxon>Hypocreales</taxon>
        <taxon>Nectriaceae</taxon>
        <taxon>Fusarium</taxon>
        <taxon>Fusarium solani species complex</taxon>
    </lineage>
</organism>